<dbReference type="STRING" id="435880.SAMN04487988_10619"/>
<gene>
    <name evidence="2" type="ORF">SAMN04487988_10619</name>
</gene>
<sequence>MYFSVVVPTYKDRERLLLLLEALGEQNINEVPWEVIVVNNDPQEDLILEGNYSFPLTVQNENKPGSYAARNAGFKTSKGKVIAFIDSDCIPNVDWLDVAYHCFESDFKKEIGVLTGHVPLFFKDPSNLTDAEIYEKYTGYTTEAYANEGHAITANWFSYKIVLEEFGGFNNELKSNGDSDLSGRISQKYKIVYKNNLVVHHPARYKVSELVSKYQRLLGGTYARLFKENPKGFKNYIFIFLFRRFRFFLKKFFTVYPKESLAIAKVCFEISKGVLNEYFNLIQGGETKR</sequence>
<organism evidence="2 3">
    <name type="scientific">Algoriphagus hitonicola</name>
    <dbReference type="NCBI Taxonomy" id="435880"/>
    <lineage>
        <taxon>Bacteria</taxon>
        <taxon>Pseudomonadati</taxon>
        <taxon>Bacteroidota</taxon>
        <taxon>Cytophagia</taxon>
        <taxon>Cytophagales</taxon>
        <taxon>Cyclobacteriaceae</taxon>
        <taxon>Algoriphagus</taxon>
    </lineage>
</organism>
<dbReference type="OrthoDB" id="9801954at2"/>
<dbReference type="InterPro" id="IPR001173">
    <property type="entry name" value="Glyco_trans_2-like"/>
</dbReference>
<dbReference type="EMBL" id="FOPC01000006">
    <property type="protein sequence ID" value="SFG64047.1"/>
    <property type="molecule type" value="Genomic_DNA"/>
</dbReference>
<feature type="domain" description="Glycosyltransferase 2-like" evidence="1">
    <location>
        <begin position="4"/>
        <end position="106"/>
    </location>
</feature>
<dbReference type="Pfam" id="PF00535">
    <property type="entry name" value="Glycos_transf_2"/>
    <property type="match status" value="1"/>
</dbReference>
<dbReference type="AlphaFoldDB" id="A0A1I2TL03"/>
<keyword evidence="3" id="KW-1185">Reference proteome</keyword>
<dbReference type="GO" id="GO:0016740">
    <property type="term" value="F:transferase activity"/>
    <property type="evidence" value="ECO:0007669"/>
    <property type="project" value="UniProtKB-KW"/>
</dbReference>
<name>A0A1I2TL03_9BACT</name>
<dbReference type="InterPro" id="IPR029044">
    <property type="entry name" value="Nucleotide-diphossugar_trans"/>
</dbReference>
<dbReference type="Gene3D" id="3.90.550.10">
    <property type="entry name" value="Spore Coat Polysaccharide Biosynthesis Protein SpsA, Chain A"/>
    <property type="match status" value="1"/>
</dbReference>
<dbReference type="PANTHER" id="PTHR43685">
    <property type="entry name" value="GLYCOSYLTRANSFERASE"/>
    <property type="match status" value="1"/>
</dbReference>
<accession>A0A1I2TL03</accession>
<evidence type="ECO:0000313" key="2">
    <source>
        <dbReference type="EMBL" id="SFG64047.1"/>
    </source>
</evidence>
<keyword evidence="2" id="KW-0808">Transferase</keyword>
<evidence type="ECO:0000313" key="3">
    <source>
        <dbReference type="Proteomes" id="UP000199642"/>
    </source>
</evidence>
<dbReference type="InterPro" id="IPR050834">
    <property type="entry name" value="Glycosyltransf_2"/>
</dbReference>
<dbReference type="SUPFAM" id="SSF53448">
    <property type="entry name" value="Nucleotide-diphospho-sugar transferases"/>
    <property type="match status" value="1"/>
</dbReference>
<protein>
    <submittedName>
        <fullName evidence="2">Glycosyl transferase family 2</fullName>
    </submittedName>
</protein>
<reference evidence="3" key="1">
    <citation type="submission" date="2016-10" db="EMBL/GenBank/DDBJ databases">
        <authorList>
            <person name="Varghese N."/>
            <person name="Submissions S."/>
        </authorList>
    </citation>
    <scope>NUCLEOTIDE SEQUENCE [LARGE SCALE GENOMIC DNA]</scope>
    <source>
        <strain evidence="3">DSM 19315</strain>
    </source>
</reference>
<dbReference type="PANTHER" id="PTHR43685:SF2">
    <property type="entry name" value="GLYCOSYLTRANSFERASE 2-LIKE DOMAIN-CONTAINING PROTEIN"/>
    <property type="match status" value="1"/>
</dbReference>
<dbReference type="Proteomes" id="UP000199642">
    <property type="component" value="Unassembled WGS sequence"/>
</dbReference>
<dbReference type="RefSeq" id="WP_092791026.1">
    <property type="nucleotide sequence ID" value="NZ_FOPC01000006.1"/>
</dbReference>
<dbReference type="CDD" id="cd00761">
    <property type="entry name" value="Glyco_tranf_GTA_type"/>
    <property type="match status" value="1"/>
</dbReference>
<proteinExistence type="predicted"/>
<evidence type="ECO:0000259" key="1">
    <source>
        <dbReference type="Pfam" id="PF00535"/>
    </source>
</evidence>